<name>A0A0M3QTF2_DROBS</name>
<accession>A0A0M3QTF2</accession>
<dbReference type="InterPro" id="IPR009030">
    <property type="entry name" value="Growth_fac_rcpt_cys_sf"/>
</dbReference>
<dbReference type="OrthoDB" id="14563at2759"/>
<feature type="compositionally biased region" description="Basic and acidic residues" evidence="11">
    <location>
        <begin position="221"/>
        <end position="238"/>
    </location>
</feature>
<keyword evidence="3 12" id="KW-0732">Signal</keyword>
<feature type="repeat" description="TSP type-3" evidence="10">
    <location>
        <begin position="654"/>
        <end position="689"/>
    </location>
</feature>
<dbReference type="SMR" id="A0A0M3QTF2"/>
<dbReference type="CDD" id="cd00054">
    <property type="entry name" value="EGF_CA"/>
    <property type="match status" value="2"/>
</dbReference>
<evidence type="ECO:0000256" key="1">
    <source>
        <dbReference type="ARBA" id="ARBA00009456"/>
    </source>
</evidence>
<evidence type="ECO:0000256" key="10">
    <source>
        <dbReference type="PROSITE-ProRule" id="PRU00634"/>
    </source>
</evidence>
<dbReference type="PROSITE" id="PS01186">
    <property type="entry name" value="EGF_2"/>
    <property type="match status" value="2"/>
</dbReference>
<dbReference type="GO" id="GO:0005576">
    <property type="term" value="C:extracellular region"/>
    <property type="evidence" value="ECO:0007669"/>
    <property type="project" value="InterPro"/>
</dbReference>
<organism evidence="15 16">
    <name type="scientific">Drosophila busckii</name>
    <name type="common">Fruit fly</name>
    <dbReference type="NCBI Taxonomy" id="30019"/>
    <lineage>
        <taxon>Eukaryota</taxon>
        <taxon>Metazoa</taxon>
        <taxon>Ecdysozoa</taxon>
        <taxon>Arthropoda</taxon>
        <taxon>Hexapoda</taxon>
        <taxon>Insecta</taxon>
        <taxon>Pterygota</taxon>
        <taxon>Neoptera</taxon>
        <taxon>Endopterygota</taxon>
        <taxon>Diptera</taxon>
        <taxon>Brachycera</taxon>
        <taxon>Muscomorpha</taxon>
        <taxon>Ephydroidea</taxon>
        <taxon>Drosophilidae</taxon>
        <taxon>Drosophila</taxon>
    </lineage>
</organism>
<evidence type="ECO:0000256" key="9">
    <source>
        <dbReference type="PROSITE-ProRule" id="PRU00076"/>
    </source>
</evidence>
<feature type="signal peptide" evidence="12">
    <location>
        <begin position="1"/>
        <end position="18"/>
    </location>
</feature>
<dbReference type="FunFam" id="4.10.1080.10:FF:000004">
    <property type="entry name" value="Cartilage oligomeric matrix protein"/>
    <property type="match status" value="1"/>
</dbReference>
<dbReference type="InterPro" id="IPR003367">
    <property type="entry name" value="Thrombospondin_3-like_rpt"/>
</dbReference>
<dbReference type="SUPFAM" id="SSF103647">
    <property type="entry name" value="TSP type-3 repeat"/>
    <property type="match status" value="3"/>
</dbReference>
<dbReference type="PROSITE" id="PS01187">
    <property type="entry name" value="EGF_CA"/>
    <property type="match status" value="1"/>
</dbReference>
<dbReference type="Pfam" id="PF07645">
    <property type="entry name" value="EGF_CA"/>
    <property type="match status" value="2"/>
</dbReference>
<feature type="compositionally biased region" description="Basic residues" evidence="11">
    <location>
        <begin position="182"/>
        <end position="193"/>
    </location>
</feature>
<dbReference type="InterPro" id="IPR049883">
    <property type="entry name" value="NOTCH1_EGF-like"/>
</dbReference>
<evidence type="ECO:0000256" key="12">
    <source>
        <dbReference type="SAM" id="SignalP"/>
    </source>
</evidence>
<evidence type="ECO:0000256" key="5">
    <source>
        <dbReference type="ARBA" id="ARBA00022837"/>
    </source>
</evidence>
<feature type="chain" id="PRO_5005787913" evidence="12">
    <location>
        <begin position="19"/>
        <end position="1061"/>
    </location>
</feature>
<dbReference type="FunFam" id="4.10.1080.10:FF:000001">
    <property type="entry name" value="Thrombospondin 3"/>
    <property type="match status" value="1"/>
</dbReference>
<dbReference type="InterPro" id="IPR024665">
    <property type="entry name" value="TSP/COMP_CC"/>
</dbReference>
<dbReference type="InterPro" id="IPR018097">
    <property type="entry name" value="EGF_Ca-bd_CS"/>
</dbReference>
<evidence type="ECO:0000256" key="4">
    <source>
        <dbReference type="ARBA" id="ARBA00022737"/>
    </source>
</evidence>
<dbReference type="Pfam" id="PF11598">
    <property type="entry name" value="COMP"/>
    <property type="match status" value="1"/>
</dbReference>
<reference evidence="15 16" key="1">
    <citation type="submission" date="2015-08" db="EMBL/GenBank/DDBJ databases">
        <title>Ancestral chromatin configuration constrains chromatin evolution on differentiating sex chromosomes in Drosophila.</title>
        <authorList>
            <person name="Zhou Q."/>
            <person name="Bachtrog D."/>
        </authorList>
    </citation>
    <scope>NUCLEOTIDE SEQUENCE [LARGE SCALE GENOMIC DNA]</scope>
    <source>
        <tissue evidence="15">Whole larvae</tissue>
    </source>
</reference>
<keyword evidence="2 9" id="KW-0245">EGF-like domain</keyword>
<dbReference type="Pfam" id="PF02412">
    <property type="entry name" value="TSP_3"/>
    <property type="match status" value="7"/>
</dbReference>
<dbReference type="Gene3D" id="4.10.1080.10">
    <property type="entry name" value="TSP type-3 repeat"/>
    <property type="match status" value="2"/>
</dbReference>
<dbReference type="EMBL" id="CP012523">
    <property type="protein sequence ID" value="ALC38779.1"/>
    <property type="molecule type" value="Genomic_DNA"/>
</dbReference>
<dbReference type="PROSITE" id="PS00010">
    <property type="entry name" value="ASX_HYDROXYL"/>
    <property type="match status" value="1"/>
</dbReference>
<feature type="repeat" description="TSP type-3" evidence="10">
    <location>
        <begin position="751"/>
        <end position="786"/>
    </location>
</feature>
<feature type="region of interest" description="Disordered" evidence="11">
    <location>
        <begin position="724"/>
        <end position="762"/>
    </location>
</feature>
<feature type="domain" description="EGF-like" evidence="13">
    <location>
        <begin position="422"/>
        <end position="460"/>
    </location>
</feature>
<dbReference type="FunFam" id="2.10.25.10:FF:000027">
    <property type="entry name" value="Thrombospondin 3"/>
    <property type="match status" value="1"/>
</dbReference>
<evidence type="ECO:0000313" key="15">
    <source>
        <dbReference type="EMBL" id="ALC38779.1"/>
    </source>
</evidence>
<dbReference type="SUPFAM" id="SSF57196">
    <property type="entry name" value="EGF/Laminin"/>
    <property type="match status" value="1"/>
</dbReference>
<dbReference type="Gene3D" id="2.60.120.200">
    <property type="match status" value="1"/>
</dbReference>
<dbReference type="InterPro" id="IPR017897">
    <property type="entry name" value="Thrombospondin_3_rpt"/>
</dbReference>
<keyword evidence="8" id="KW-0325">Glycoprotein</keyword>
<dbReference type="PANTHER" id="PTHR10199">
    <property type="entry name" value="THROMBOSPONDIN"/>
    <property type="match status" value="1"/>
</dbReference>
<keyword evidence="16" id="KW-1185">Reference proteome</keyword>
<keyword evidence="6" id="KW-0130">Cell adhesion</keyword>
<keyword evidence="4" id="KW-0677">Repeat</keyword>
<feature type="domain" description="EGF-like" evidence="13">
    <location>
        <begin position="478"/>
        <end position="519"/>
    </location>
</feature>
<dbReference type="PROSITE" id="PS50026">
    <property type="entry name" value="EGF_3"/>
    <property type="match status" value="3"/>
</dbReference>
<dbReference type="GO" id="GO:0005509">
    <property type="term" value="F:calcium ion binding"/>
    <property type="evidence" value="ECO:0007669"/>
    <property type="project" value="UniProtKB-UniRule"/>
</dbReference>
<keyword evidence="5 10" id="KW-0106">Calcium</keyword>
<gene>
    <name evidence="15" type="ORF">Dbus_chr2Lg864</name>
</gene>
<sequence>MNWTRVLLIAVAAFGLLAVEVASLSLDPVASSELEQYIRKGDVVISTRHIRPRRKLHISIEALFMIDFPMLKHKMSFFLDRKQQRVTLDISANGATESRNFEIPNINETSTIRSLALQFNKNRITLYVDCKASTHHDLDMSLTKLYTQMDDPVIKLFRERKYPLHFDADMEHSLQRANCQKGSHRRGNRRMLRNKITEREKNKKRDVRSNWYHEPTLARDSAVDQRQQEIPTDSERGDIPILHGDCEDALARSLSDLLALVKLLREDVAHQRQEIAYLRMLLENCAGCKEPSGDNHIRLEPNCRSANPCYPGVDCHETASGPRCGRCPAGYIGDGKLCKLGVSCYDRPCFTGVQCHDTVNGAQCDSCPTGYEGDGRTCSIRNPCLDTPCPSGVECIQMGFAPYFQCISCPRGLQMNGSSCHDVDECAIYQPCDDVTFCTNLNPGFRCAPCPPGFDGIHAHGYSADYLGVGFQKQTCVDIDECKMGFFRCPEHASCHNSIGSYRCQCHEGFVANGTFSCLSAADLCPDGSMCARNAECVPLDQYSYQCRCSVGWAGNGKICGRDRDLDGWPDESLNCAESHCRRDNCPDLPNSGQEDADLDGIGDGCDEDADSDQVLNSKDNCAFVYNSDQLDSDHDGIGDACDNCPFVANRRQLDADGDGLGNECDDDIDNDSVANLQDNCPLLRNPNQSDVDNDGVGDICDNCPTIPNPAQEDRDMDLVGDACDSDIDGDDDGIQDSEDNCPMVSNSDQLDTDDDGKGDACDDDMDGDGVPNYRDNCPLARNANQLDANRNGKGDVCELDEDDDGTPNIIDNCPNNSMIHRTDFRTIRSVMLDPEGDAQLDPNWEVHANGSEIIQTLNSDPGLVVGSDSFGGVDFEGTFYVNDDTDDDYVGFIFSYQSNRKFYVVQWKKGTQTYWHSSPFRASAEPGVQIKLIDSNTGPGSMLRNSLWHAGDTPGQARLLWKDPLNAGWKERTSYRWSLVHRPAIGLIRLRIFEGERLILDSHNVYDATLTLKGGRLGVFCFSQEMIIWSDLVYKCNTRVPALIYNELPIHLKMKMELEN</sequence>
<dbReference type="OMA" id="NCPLARN"/>
<dbReference type="InterPro" id="IPR008859">
    <property type="entry name" value="Thrombospondin_C"/>
</dbReference>
<keyword evidence="7" id="KW-1015">Disulfide bond</keyword>
<dbReference type="STRING" id="30019.A0A0M3QTF2"/>
<feature type="region of interest" description="Disordered" evidence="11">
    <location>
        <begin position="177"/>
        <end position="238"/>
    </location>
</feature>
<dbReference type="PANTHER" id="PTHR10199:SF100">
    <property type="entry name" value="THROMBOSPONDIN, ISOFORM A"/>
    <property type="match status" value="1"/>
</dbReference>
<dbReference type="Proteomes" id="UP000494163">
    <property type="component" value="Chromosome 2L"/>
</dbReference>
<protein>
    <submittedName>
        <fullName evidence="15">Tsp</fullName>
    </submittedName>
</protein>
<feature type="domain" description="TSP C-terminal" evidence="14">
    <location>
        <begin position="826"/>
        <end position="1042"/>
    </location>
</feature>
<dbReference type="FunFam" id="2.10.25.10:FF:000038">
    <property type="entry name" value="Fibrillin 2"/>
    <property type="match status" value="1"/>
</dbReference>
<dbReference type="InterPro" id="IPR000742">
    <property type="entry name" value="EGF"/>
</dbReference>
<evidence type="ECO:0000256" key="6">
    <source>
        <dbReference type="ARBA" id="ARBA00022889"/>
    </source>
</evidence>
<dbReference type="InterPro" id="IPR013320">
    <property type="entry name" value="ConA-like_dom_sf"/>
</dbReference>
<dbReference type="AlphaFoldDB" id="A0A0M3QTF2"/>
<evidence type="ECO:0000256" key="7">
    <source>
        <dbReference type="ARBA" id="ARBA00023157"/>
    </source>
</evidence>
<dbReference type="InterPro" id="IPR000152">
    <property type="entry name" value="EGF-type_Asp/Asn_hydroxyl_site"/>
</dbReference>
<dbReference type="GO" id="GO:0007155">
    <property type="term" value="P:cell adhesion"/>
    <property type="evidence" value="ECO:0007669"/>
    <property type="project" value="UniProtKB-KW"/>
</dbReference>
<feature type="repeat" description="TSP type-3" evidence="10">
    <location>
        <begin position="595"/>
        <end position="630"/>
    </location>
</feature>
<dbReference type="SUPFAM" id="SSF49899">
    <property type="entry name" value="Concanavalin A-like lectins/glucanases"/>
    <property type="match status" value="1"/>
</dbReference>
<dbReference type="PROSITE" id="PS51234">
    <property type="entry name" value="TSP3"/>
    <property type="match status" value="3"/>
</dbReference>
<evidence type="ECO:0000313" key="16">
    <source>
        <dbReference type="Proteomes" id="UP000494163"/>
    </source>
</evidence>
<dbReference type="Gene3D" id="2.10.25.10">
    <property type="entry name" value="Laminin"/>
    <property type="match status" value="6"/>
</dbReference>
<dbReference type="InterPro" id="IPR028974">
    <property type="entry name" value="TSP_type-3_rpt"/>
</dbReference>
<dbReference type="InterPro" id="IPR001881">
    <property type="entry name" value="EGF-like_Ca-bd_dom"/>
</dbReference>
<feature type="compositionally biased region" description="Acidic residues" evidence="11">
    <location>
        <begin position="724"/>
        <end position="740"/>
    </location>
</feature>
<dbReference type="Pfam" id="PF05735">
    <property type="entry name" value="TSP_C"/>
    <property type="match status" value="1"/>
</dbReference>
<dbReference type="SUPFAM" id="SSF57184">
    <property type="entry name" value="Growth factor receptor domain"/>
    <property type="match status" value="1"/>
</dbReference>
<evidence type="ECO:0000256" key="2">
    <source>
        <dbReference type="ARBA" id="ARBA00022536"/>
    </source>
</evidence>
<dbReference type="PROSITE" id="PS51236">
    <property type="entry name" value="TSP_CTER"/>
    <property type="match status" value="1"/>
</dbReference>
<proteinExistence type="inferred from homology"/>
<dbReference type="FunFam" id="2.60.120.200:FF:000002">
    <property type="entry name" value="Thrombospondin 3"/>
    <property type="match status" value="1"/>
</dbReference>
<comment type="similarity">
    <text evidence="1">Belongs to the thrombospondin family.</text>
</comment>
<evidence type="ECO:0000256" key="8">
    <source>
        <dbReference type="ARBA" id="ARBA00023180"/>
    </source>
</evidence>
<comment type="caution">
    <text evidence="9">Lacks conserved residue(s) required for the propagation of feature annotation.</text>
</comment>
<evidence type="ECO:0000259" key="14">
    <source>
        <dbReference type="PROSITE" id="PS51236"/>
    </source>
</evidence>
<evidence type="ECO:0000259" key="13">
    <source>
        <dbReference type="PROSITE" id="PS50026"/>
    </source>
</evidence>
<evidence type="ECO:0000256" key="11">
    <source>
        <dbReference type="SAM" id="MobiDB-lite"/>
    </source>
</evidence>
<evidence type="ECO:0000256" key="3">
    <source>
        <dbReference type="ARBA" id="ARBA00022729"/>
    </source>
</evidence>
<dbReference type="CDD" id="cd16081">
    <property type="entry name" value="TSPcc_insect"/>
    <property type="match status" value="1"/>
</dbReference>
<feature type="domain" description="EGF-like" evidence="13">
    <location>
        <begin position="521"/>
        <end position="561"/>
    </location>
</feature>
<dbReference type="SMART" id="SM00179">
    <property type="entry name" value="EGF_CA"/>
    <property type="match status" value="5"/>
</dbReference>
<dbReference type="SMART" id="SM00181">
    <property type="entry name" value="EGF"/>
    <property type="match status" value="6"/>
</dbReference>